<comment type="caution">
    <text evidence="1">The sequence shown here is derived from an EMBL/GenBank/DDBJ whole genome shotgun (WGS) entry which is preliminary data.</text>
</comment>
<accession>A0A6V8M129</accession>
<dbReference type="EMBL" id="BLTE01000008">
    <property type="protein sequence ID" value="GFK94165.1"/>
    <property type="molecule type" value="Genomic_DNA"/>
</dbReference>
<protein>
    <recommendedName>
        <fullName evidence="3">Methyltransferase type 11 domain-containing protein</fullName>
    </recommendedName>
</protein>
<dbReference type="Gene3D" id="3.40.50.150">
    <property type="entry name" value="Vaccinia Virus protein VP39"/>
    <property type="match status" value="1"/>
</dbReference>
<sequence length="252" mass="28200">MGLIDRYVLPSLNVLARERRLKALWREWRDYFATARELRRQLAASGLRTPLAAERPCLGERTESSGRFGRYIYQDSWAFSHVLRERPEWMADVASSRYFVGFAAQAARVVSVDLRNVDGGMENFQALKADILALPFGDGSVPLVSSLSVLEHVGLGRYGDAPDVHGMARAAREMARVARPGGLVLAAFPAGREDRIVYNAHRVLTPESSRALFAGLDLVDERYALGDRICTLAEYDRLGRPYAYGCYAFRKP</sequence>
<evidence type="ECO:0008006" key="3">
    <source>
        <dbReference type="Google" id="ProtNLM"/>
    </source>
</evidence>
<dbReference type="RefSeq" id="WP_173083979.1">
    <property type="nucleotide sequence ID" value="NZ_BLTE01000008.1"/>
</dbReference>
<dbReference type="SUPFAM" id="SSF53335">
    <property type="entry name" value="S-adenosyl-L-methionine-dependent methyltransferases"/>
    <property type="match status" value="1"/>
</dbReference>
<reference evidence="1 2" key="1">
    <citation type="submission" date="2020-04" db="EMBL/GenBank/DDBJ databases">
        <authorList>
            <consortium name="Desulfovibrio sp. FSS-1 genome sequencing consortium"/>
            <person name="Shimoshige H."/>
            <person name="Kobayashi H."/>
            <person name="Maekawa T."/>
        </authorList>
    </citation>
    <scope>NUCLEOTIDE SEQUENCE [LARGE SCALE GENOMIC DNA]</scope>
    <source>
        <strain evidence="1 2">SIID29052-01</strain>
    </source>
</reference>
<dbReference type="Proteomes" id="UP000494245">
    <property type="component" value="Unassembled WGS sequence"/>
</dbReference>
<gene>
    <name evidence="1" type="ORF">NNJEOMEG_02005</name>
</gene>
<dbReference type="InterPro" id="IPR004951">
    <property type="entry name" value="DUF268_CAE_spp"/>
</dbReference>
<proteinExistence type="predicted"/>
<dbReference type="InterPro" id="IPR029063">
    <property type="entry name" value="SAM-dependent_MTases_sf"/>
</dbReference>
<organism evidence="1 2">
    <name type="scientific">Fundidesulfovibrio magnetotacticus</name>
    <dbReference type="NCBI Taxonomy" id="2730080"/>
    <lineage>
        <taxon>Bacteria</taxon>
        <taxon>Pseudomonadati</taxon>
        <taxon>Thermodesulfobacteriota</taxon>
        <taxon>Desulfovibrionia</taxon>
        <taxon>Desulfovibrionales</taxon>
        <taxon>Desulfovibrionaceae</taxon>
        <taxon>Fundidesulfovibrio</taxon>
    </lineage>
</organism>
<name>A0A6V8M129_9BACT</name>
<dbReference type="AlphaFoldDB" id="A0A6V8M129"/>
<keyword evidence="2" id="KW-1185">Reference proteome</keyword>
<evidence type="ECO:0000313" key="1">
    <source>
        <dbReference type="EMBL" id="GFK94165.1"/>
    </source>
</evidence>
<evidence type="ECO:0000313" key="2">
    <source>
        <dbReference type="Proteomes" id="UP000494245"/>
    </source>
</evidence>
<reference evidence="1 2" key="2">
    <citation type="submission" date="2020-05" db="EMBL/GenBank/DDBJ databases">
        <title>Draft genome sequence of Desulfovibrio sp. strainFSS-1.</title>
        <authorList>
            <person name="Shimoshige H."/>
            <person name="Kobayashi H."/>
            <person name="Maekawa T."/>
        </authorList>
    </citation>
    <scope>NUCLEOTIDE SEQUENCE [LARGE SCALE GENOMIC DNA]</scope>
    <source>
        <strain evidence="1 2">SIID29052-01</strain>
    </source>
</reference>
<dbReference type="Pfam" id="PF03269">
    <property type="entry name" value="DUF268"/>
    <property type="match status" value="1"/>
</dbReference>